<dbReference type="EMBL" id="ML179187">
    <property type="protein sequence ID" value="THU95989.1"/>
    <property type="molecule type" value="Genomic_DNA"/>
</dbReference>
<dbReference type="AlphaFoldDB" id="A0A4S8M1M5"/>
<gene>
    <name evidence="2" type="ORF">K435DRAFT_778772</name>
</gene>
<evidence type="ECO:0000313" key="3">
    <source>
        <dbReference type="Proteomes" id="UP000297245"/>
    </source>
</evidence>
<keyword evidence="1" id="KW-0175">Coiled coil</keyword>
<evidence type="ECO:0000256" key="1">
    <source>
        <dbReference type="SAM" id="Coils"/>
    </source>
</evidence>
<organism evidence="2 3">
    <name type="scientific">Dendrothele bispora (strain CBS 962.96)</name>
    <dbReference type="NCBI Taxonomy" id="1314807"/>
    <lineage>
        <taxon>Eukaryota</taxon>
        <taxon>Fungi</taxon>
        <taxon>Dikarya</taxon>
        <taxon>Basidiomycota</taxon>
        <taxon>Agaricomycotina</taxon>
        <taxon>Agaricomycetes</taxon>
        <taxon>Agaricomycetidae</taxon>
        <taxon>Agaricales</taxon>
        <taxon>Agaricales incertae sedis</taxon>
        <taxon>Dendrothele</taxon>
    </lineage>
</organism>
<dbReference type="OrthoDB" id="3266451at2759"/>
<reference evidence="2 3" key="1">
    <citation type="journal article" date="2019" name="Nat. Ecol. Evol.">
        <title>Megaphylogeny resolves global patterns of mushroom evolution.</title>
        <authorList>
            <person name="Varga T."/>
            <person name="Krizsan K."/>
            <person name="Foldi C."/>
            <person name="Dima B."/>
            <person name="Sanchez-Garcia M."/>
            <person name="Sanchez-Ramirez S."/>
            <person name="Szollosi G.J."/>
            <person name="Szarkandi J.G."/>
            <person name="Papp V."/>
            <person name="Albert L."/>
            <person name="Andreopoulos W."/>
            <person name="Angelini C."/>
            <person name="Antonin V."/>
            <person name="Barry K.W."/>
            <person name="Bougher N.L."/>
            <person name="Buchanan P."/>
            <person name="Buyck B."/>
            <person name="Bense V."/>
            <person name="Catcheside P."/>
            <person name="Chovatia M."/>
            <person name="Cooper J."/>
            <person name="Damon W."/>
            <person name="Desjardin D."/>
            <person name="Finy P."/>
            <person name="Geml J."/>
            <person name="Haridas S."/>
            <person name="Hughes K."/>
            <person name="Justo A."/>
            <person name="Karasinski D."/>
            <person name="Kautmanova I."/>
            <person name="Kiss B."/>
            <person name="Kocsube S."/>
            <person name="Kotiranta H."/>
            <person name="LaButti K.M."/>
            <person name="Lechner B.E."/>
            <person name="Liimatainen K."/>
            <person name="Lipzen A."/>
            <person name="Lukacs Z."/>
            <person name="Mihaltcheva S."/>
            <person name="Morgado L.N."/>
            <person name="Niskanen T."/>
            <person name="Noordeloos M.E."/>
            <person name="Ohm R.A."/>
            <person name="Ortiz-Santana B."/>
            <person name="Ovrebo C."/>
            <person name="Racz N."/>
            <person name="Riley R."/>
            <person name="Savchenko A."/>
            <person name="Shiryaev A."/>
            <person name="Soop K."/>
            <person name="Spirin V."/>
            <person name="Szebenyi C."/>
            <person name="Tomsovsky M."/>
            <person name="Tulloss R.E."/>
            <person name="Uehling J."/>
            <person name="Grigoriev I.V."/>
            <person name="Vagvolgyi C."/>
            <person name="Papp T."/>
            <person name="Martin F.M."/>
            <person name="Miettinen O."/>
            <person name="Hibbett D.S."/>
            <person name="Nagy L.G."/>
        </authorList>
    </citation>
    <scope>NUCLEOTIDE SEQUENCE [LARGE SCALE GENOMIC DNA]</scope>
    <source>
        <strain evidence="2 3">CBS 962.96</strain>
    </source>
</reference>
<dbReference type="Proteomes" id="UP000297245">
    <property type="component" value="Unassembled WGS sequence"/>
</dbReference>
<sequence length="80" mass="8979">MRTLSATEATSTRRTVENFQKHLDQYDAEILSLENILASLKEKRSELQKCIGNKCGMLAPIRRLPMDVNSDILDWGSGGI</sequence>
<keyword evidence="3" id="KW-1185">Reference proteome</keyword>
<feature type="coiled-coil region" evidence="1">
    <location>
        <begin position="16"/>
        <end position="50"/>
    </location>
</feature>
<accession>A0A4S8M1M5</accession>
<evidence type="ECO:0000313" key="2">
    <source>
        <dbReference type="EMBL" id="THU95989.1"/>
    </source>
</evidence>
<name>A0A4S8M1M5_DENBC</name>
<proteinExistence type="predicted"/>
<protein>
    <submittedName>
        <fullName evidence="2">Uncharacterized protein</fullName>
    </submittedName>
</protein>